<comment type="caution">
    <text evidence="10">The sequence shown here is derived from an EMBL/GenBank/DDBJ whole genome shotgun (WGS) entry which is preliminary data.</text>
</comment>
<evidence type="ECO:0000256" key="3">
    <source>
        <dbReference type="ARBA" id="ARBA00022723"/>
    </source>
</evidence>
<dbReference type="GO" id="GO:0008897">
    <property type="term" value="F:holo-[acyl-carrier-protein] synthase activity"/>
    <property type="evidence" value="ECO:0007669"/>
    <property type="project" value="UniProtKB-UniRule"/>
</dbReference>
<name>A0A6N9Q5I5_9BACL</name>
<dbReference type="Pfam" id="PF01648">
    <property type="entry name" value="ACPS"/>
    <property type="match status" value="1"/>
</dbReference>
<dbReference type="Proteomes" id="UP000448943">
    <property type="component" value="Unassembled WGS sequence"/>
</dbReference>
<dbReference type="SUPFAM" id="SSF56214">
    <property type="entry name" value="4'-phosphopantetheinyl transferase"/>
    <property type="match status" value="1"/>
</dbReference>
<evidence type="ECO:0000256" key="1">
    <source>
        <dbReference type="ARBA" id="ARBA00022516"/>
    </source>
</evidence>
<dbReference type="AlphaFoldDB" id="A0A6N9Q5I5"/>
<dbReference type="InterPro" id="IPR004568">
    <property type="entry name" value="Ppantetheine-prot_Trfase_dom"/>
</dbReference>
<feature type="binding site" evidence="8">
    <location>
        <position position="59"/>
    </location>
    <ligand>
        <name>Mg(2+)</name>
        <dbReference type="ChEBI" id="CHEBI:18420"/>
    </ligand>
</feature>
<sequence length="130" mass="14424">MIYGIGNDLIEISRVENVVNKNHGKKFVNRILTPQEKNIYMKREKNRVEFIAGRFAAKEAVVKALGCGIGKKIGFQDINIVPDELGKPICHISGQILEFFGISSESKIHISITHSVTMAAAFVVVEILND</sequence>
<evidence type="ECO:0000259" key="9">
    <source>
        <dbReference type="Pfam" id="PF01648"/>
    </source>
</evidence>
<comment type="catalytic activity">
    <reaction evidence="8">
        <text>apo-[ACP] + CoA = holo-[ACP] + adenosine 3',5'-bisphosphate + H(+)</text>
        <dbReference type="Rhea" id="RHEA:12068"/>
        <dbReference type="Rhea" id="RHEA-COMP:9685"/>
        <dbReference type="Rhea" id="RHEA-COMP:9690"/>
        <dbReference type="ChEBI" id="CHEBI:15378"/>
        <dbReference type="ChEBI" id="CHEBI:29999"/>
        <dbReference type="ChEBI" id="CHEBI:57287"/>
        <dbReference type="ChEBI" id="CHEBI:58343"/>
        <dbReference type="ChEBI" id="CHEBI:64479"/>
        <dbReference type="EC" id="2.7.8.7"/>
    </reaction>
</comment>
<keyword evidence="5 8" id="KW-0460">Magnesium</keyword>
<evidence type="ECO:0000256" key="6">
    <source>
        <dbReference type="ARBA" id="ARBA00023098"/>
    </source>
</evidence>
<keyword evidence="8" id="KW-0963">Cytoplasm</keyword>
<dbReference type="NCBIfam" id="TIGR00556">
    <property type="entry name" value="pantethn_trn"/>
    <property type="match status" value="1"/>
</dbReference>
<feature type="domain" description="4'-phosphopantetheinyl transferase" evidence="9">
    <location>
        <begin position="4"/>
        <end position="97"/>
    </location>
</feature>
<protein>
    <recommendedName>
        <fullName evidence="8">Holo-[acyl-carrier-protein] synthase</fullName>
        <shortName evidence="8">Holo-ACP synthase</shortName>
        <ecNumber evidence="8">2.7.8.7</ecNumber>
    </recommendedName>
    <alternativeName>
        <fullName evidence="8">4'-phosphopantetheinyl transferase AcpS</fullName>
    </alternativeName>
</protein>
<dbReference type="GO" id="GO:0006633">
    <property type="term" value="P:fatty acid biosynthetic process"/>
    <property type="evidence" value="ECO:0007669"/>
    <property type="project" value="UniProtKB-UniRule"/>
</dbReference>
<reference evidence="10 11" key="1">
    <citation type="submission" date="2019-01" db="EMBL/GenBank/DDBJ databases">
        <title>Chengkuizengella sp. nov., isolated from deep-sea sediment of East Pacific Ocean.</title>
        <authorList>
            <person name="Yang J."/>
            <person name="Lai Q."/>
            <person name="Shao Z."/>
        </authorList>
    </citation>
    <scope>NUCLEOTIDE SEQUENCE [LARGE SCALE GENOMIC DNA]</scope>
    <source>
        <strain evidence="10 11">YPA3-1-1</strain>
    </source>
</reference>
<organism evidence="10 11">
    <name type="scientific">Chengkuizengella marina</name>
    <dbReference type="NCBI Taxonomy" id="2507566"/>
    <lineage>
        <taxon>Bacteria</taxon>
        <taxon>Bacillati</taxon>
        <taxon>Bacillota</taxon>
        <taxon>Bacilli</taxon>
        <taxon>Bacillales</taxon>
        <taxon>Paenibacillaceae</taxon>
        <taxon>Chengkuizengella</taxon>
    </lineage>
</organism>
<dbReference type="OrthoDB" id="517356at2"/>
<dbReference type="Gene3D" id="3.90.470.20">
    <property type="entry name" value="4'-phosphopantetheinyl transferase domain"/>
    <property type="match status" value="1"/>
</dbReference>
<keyword evidence="3 8" id="KW-0479">Metal-binding</keyword>
<dbReference type="InterPro" id="IPR002582">
    <property type="entry name" value="ACPS"/>
</dbReference>
<evidence type="ECO:0000256" key="5">
    <source>
        <dbReference type="ARBA" id="ARBA00022842"/>
    </source>
</evidence>
<dbReference type="HAMAP" id="MF_00101">
    <property type="entry name" value="AcpS"/>
    <property type="match status" value="1"/>
</dbReference>
<evidence type="ECO:0000256" key="7">
    <source>
        <dbReference type="ARBA" id="ARBA00023160"/>
    </source>
</evidence>
<keyword evidence="11" id="KW-1185">Reference proteome</keyword>
<keyword evidence="2 8" id="KW-0808">Transferase</keyword>
<dbReference type="GO" id="GO:0000287">
    <property type="term" value="F:magnesium ion binding"/>
    <property type="evidence" value="ECO:0007669"/>
    <property type="project" value="UniProtKB-UniRule"/>
</dbReference>
<keyword evidence="7 8" id="KW-0275">Fatty acid biosynthesis</keyword>
<proteinExistence type="inferred from homology"/>
<comment type="cofactor">
    <cofactor evidence="8">
        <name>Mg(2+)</name>
        <dbReference type="ChEBI" id="CHEBI:18420"/>
    </cofactor>
</comment>
<dbReference type="GO" id="GO:0005737">
    <property type="term" value="C:cytoplasm"/>
    <property type="evidence" value="ECO:0007669"/>
    <property type="project" value="UniProtKB-SubCell"/>
</dbReference>
<dbReference type="NCBIfam" id="TIGR00516">
    <property type="entry name" value="acpS"/>
    <property type="match status" value="1"/>
</dbReference>
<keyword evidence="1 8" id="KW-0444">Lipid biosynthesis</keyword>
<dbReference type="EC" id="2.7.8.7" evidence="8"/>
<evidence type="ECO:0000256" key="2">
    <source>
        <dbReference type="ARBA" id="ARBA00022679"/>
    </source>
</evidence>
<evidence type="ECO:0000313" key="10">
    <source>
        <dbReference type="EMBL" id="NBI30119.1"/>
    </source>
</evidence>
<comment type="similarity">
    <text evidence="8">Belongs to the P-Pant transferase superfamily. AcpS family.</text>
</comment>
<evidence type="ECO:0000256" key="8">
    <source>
        <dbReference type="HAMAP-Rule" id="MF_00101"/>
    </source>
</evidence>
<comment type="subcellular location">
    <subcellularLocation>
        <location evidence="8">Cytoplasm</location>
    </subcellularLocation>
</comment>
<evidence type="ECO:0000256" key="4">
    <source>
        <dbReference type="ARBA" id="ARBA00022832"/>
    </source>
</evidence>
<evidence type="ECO:0000313" key="11">
    <source>
        <dbReference type="Proteomes" id="UP000448943"/>
    </source>
</evidence>
<comment type="function">
    <text evidence="8">Transfers the 4'-phosphopantetheine moiety from coenzyme A to a Ser of acyl-carrier-protein.</text>
</comment>
<dbReference type="InterPro" id="IPR008278">
    <property type="entry name" value="4-PPantetheinyl_Trfase_dom"/>
</dbReference>
<dbReference type="InterPro" id="IPR037143">
    <property type="entry name" value="4-PPantetheinyl_Trfase_dom_sf"/>
</dbReference>
<dbReference type="EMBL" id="SIJB01000029">
    <property type="protein sequence ID" value="NBI30119.1"/>
    <property type="molecule type" value="Genomic_DNA"/>
</dbReference>
<feature type="binding site" evidence="8">
    <location>
        <position position="8"/>
    </location>
    <ligand>
        <name>Mg(2+)</name>
        <dbReference type="ChEBI" id="CHEBI:18420"/>
    </ligand>
</feature>
<dbReference type="RefSeq" id="WP_160646971.1">
    <property type="nucleotide sequence ID" value="NZ_SIJB01000029.1"/>
</dbReference>
<keyword evidence="6 8" id="KW-0443">Lipid metabolism</keyword>
<gene>
    <name evidence="8" type="primary">acpS</name>
    <name evidence="10" type="ORF">ERL59_14300</name>
</gene>
<keyword evidence="4 8" id="KW-0276">Fatty acid metabolism</keyword>
<accession>A0A6N9Q5I5</accession>